<dbReference type="Gene3D" id="1.10.3210.10">
    <property type="entry name" value="Hypothetical protein af1432"/>
    <property type="match status" value="1"/>
</dbReference>
<dbReference type="PANTHER" id="PTHR40517:SF1">
    <property type="entry name" value="METAL-DEPENDENT PHOSPHOHYDROLASE, HD SUPERFAMILY-RELATED"/>
    <property type="match status" value="1"/>
</dbReference>
<accession>A0A2M8CF61</accession>
<dbReference type="Proteomes" id="UP000231493">
    <property type="component" value="Unassembled WGS sequence"/>
</dbReference>
<dbReference type="EMBL" id="PFIP01000047">
    <property type="protein sequence ID" value="PIX34811.1"/>
    <property type="molecule type" value="Genomic_DNA"/>
</dbReference>
<evidence type="ECO:0000313" key="4">
    <source>
        <dbReference type="EMBL" id="PJB57720.1"/>
    </source>
</evidence>
<dbReference type="Proteomes" id="UP000228560">
    <property type="component" value="Unassembled WGS sequence"/>
</dbReference>
<dbReference type="SUPFAM" id="SSF109604">
    <property type="entry name" value="HD-domain/PDEase-like"/>
    <property type="match status" value="1"/>
</dbReference>
<proteinExistence type="predicted"/>
<organism evidence="1 5">
    <name type="scientific">Candidatus Infernicultor aquiphilus</name>
    <dbReference type="NCBI Taxonomy" id="1805029"/>
    <lineage>
        <taxon>Bacteria</taxon>
        <taxon>Pseudomonadati</taxon>
        <taxon>Atribacterota</taxon>
        <taxon>Candidatus Phoenicimicrobiia</taxon>
        <taxon>Candidatus Pheonicimicrobiales</taxon>
        <taxon>Candidatus Phoenicimicrobiaceae</taxon>
        <taxon>Candidatus Infernicultor</taxon>
    </lineage>
</organism>
<dbReference type="PANTHER" id="PTHR40517">
    <property type="entry name" value="METAL-DEPENDENT PHOSPHOHYDROLASE, HD SUPERFAMILY-RELATED"/>
    <property type="match status" value="1"/>
</dbReference>
<accession>A0A2M7PSX9</accession>
<evidence type="ECO:0000313" key="1">
    <source>
        <dbReference type="EMBL" id="OIP69338.1"/>
    </source>
</evidence>
<reference evidence="1 5" key="1">
    <citation type="journal article" date="2016" name="Environ. Microbiol.">
        <title>Genomic resolution of a cold subsurface aquifer community provides metabolic insights for novel microbes adapted to high CO concentrations.</title>
        <authorList>
            <person name="Probst A.J."/>
            <person name="Castelle C.J."/>
            <person name="Singh A."/>
            <person name="Brown C.T."/>
            <person name="Anantharaman K."/>
            <person name="Sharon I."/>
            <person name="Hug L.A."/>
            <person name="Burstein D."/>
            <person name="Emerson J.B."/>
            <person name="Thomas B.C."/>
            <person name="Banfield J.F."/>
        </authorList>
    </citation>
    <scope>NUCLEOTIDE SEQUENCE [LARGE SCALE GENOMIC DNA]</scope>
    <source>
        <strain evidence="1">CG2_30_33_13</strain>
    </source>
</reference>
<dbReference type="STRING" id="1805029.AUK42_05345"/>
<sequence length="267" mass="29991">MRKSPKEIEIEKEILNRLSGKPARAASLIFNDAEAQALQNYANIVSIKRLGYNDHGPVHMRKTALNALIMFDLLCQAEIKFCLEEEKIGTAEESKVAVLISSLLHDVGMSIGRDNHEFLGVILAMPIIERTLSEVYAEDIEKKTMIRSLIVEGISGHMVTKDIHSLEAGLVLIGDGCDMEKGRARIVFLLSRIPQVGDIHKYSANSIQKVEIIKGDEKPIRILVEMTESVGFFQIEEVLFPKILSNPVKPYIELYGQVTGEEMRRYL</sequence>
<reference evidence="2" key="3">
    <citation type="submission" date="2017-09" db="EMBL/GenBank/DDBJ databases">
        <title>Depth-based differentiation of microbial function through sediment-hosted aquifers and enrichment of novel symbionts in the deep terrestrial subsurface.</title>
        <authorList>
            <person name="Probst A.J."/>
            <person name="Ladd B."/>
            <person name="Jarett J.K."/>
            <person name="Geller-Mcgrath D.E."/>
            <person name="Sieber C.M.K."/>
            <person name="Emerson J.B."/>
            <person name="Anantharaman K."/>
            <person name="Thomas B.C."/>
            <person name="Malmstrom R."/>
            <person name="Stieglmeier M."/>
            <person name="Klingl A."/>
            <person name="Woyke T."/>
            <person name="Ryan C.M."/>
            <person name="Banfield J.F."/>
        </authorList>
    </citation>
    <scope>NUCLEOTIDE SEQUENCE</scope>
    <source>
        <strain evidence="2">CG_4_8_14_3_um_filter_34_18</strain>
    </source>
</reference>
<dbReference type="InterPro" id="IPR039967">
    <property type="entry name" value="MJ1020-like"/>
</dbReference>
<dbReference type="GO" id="GO:0016787">
    <property type="term" value="F:hydrolase activity"/>
    <property type="evidence" value="ECO:0007669"/>
    <property type="project" value="UniProtKB-KW"/>
</dbReference>
<accession>A0A1J5GIB6</accession>
<keyword evidence="1" id="KW-0378">Hydrolase</keyword>
<evidence type="ECO:0000313" key="7">
    <source>
        <dbReference type="Proteomes" id="UP000230646"/>
    </source>
</evidence>
<dbReference type="EMBL" id="PFTV01000038">
    <property type="protein sequence ID" value="PJB57720.1"/>
    <property type="molecule type" value="Genomic_DNA"/>
</dbReference>
<dbReference type="EMBL" id="PFKO01000078">
    <property type="protein sequence ID" value="PIY33444.1"/>
    <property type="molecule type" value="Genomic_DNA"/>
</dbReference>
<evidence type="ECO:0000313" key="2">
    <source>
        <dbReference type="EMBL" id="PIX34811.1"/>
    </source>
</evidence>
<dbReference type="EMBL" id="MNYY01000103">
    <property type="protein sequence ID" value="OIP69338.1"/>
    <property type="molecule type" value="Genomic_DNA"/>
</dbReference>
<gene>
    <name evidence="1" type="ORF">AUK42_05345</name>
    <name evidence="4" type="ORF">CO097_01565</name>
    <name evidence="3" type="ORF">COZ07_02110</name>
    <name evidence="2" type="ORF">COZ58_02535</name>
</gene>
<name>A0A1J5GIB6_9BACT</name>
<evidence type="ECO:0000313" key="5">
    <source>
        <dbReference type="Proteomes" id="UP000182763"/>
    </source>
</evidence>
<dbReference type="RefSeq" id="WP_406606953.1">
    <property type="nucleotide sequence ID" value="NZ_PFKO01000078.1"/>
</dbReference>
<accession>A0A2M7K9K2</accession>
<comment type="caution">
    <text evidence="1">The sequence shown here is derived from an EMBL/GenBank/DDBJ whole genome shotgun (WGS) entry which is preliminary data.</text>
</comment>
<dbReference type="Proteomes" id="UP000182763">
    <property type="component" value="Unassembled WGS sequence"/>
</dbReference>
<protein>
    <submittedName>
        <fullName evidence="1">Phosphohydrolase</fullName>
    </submittedName>
</protein>
<dbReference type="AlphaFoldDB" id="A0A1J5GIB6"/>
<evidence type="ECO:0000313" key="3">
    <source>
        <dbReference type="EMBL" id="PIY33444.1"/>
    </source>
</evidence>
<reference evidence="6 7" key="2">
    <citation type="submission" date="2017-09" db="EMBL/GenBank/DDBJ databases">
        <title>Depth-based differentiation of microbial function through sediment-hosted aquifers and enrichment of novel symbionts in the deep terrestrial subsurface.</title>
        <authorList>
            <person name="Probst A.J."/>
            <person name="Ladd B."/>
            <person name="Jarett J.K."/>
            <person name="Geller-Mcgrath D.E."/>
            <person name="Sieber C.M."/>
            <person name="Emerson J.B."/>
            <person name="Anantharaman K."/>
            <person name="Thomas B.C."/>
            <person name="Malmstrom R."/>
            <person name="Stieglmeier M."/>
            <person name="Klingl A."/>
            <person name="Woyke T."/>
            <person name="Ryan C.M."/>
            <person name="Banfield J.F."/>
        </authorList>
    </citation>
    <scope>NUCLEOTIDE SEQUENCE [LARGE SCALE GENOMIC DNA]</scope>
    <source>
        <strain evidence="3">CG_4_10_14_3_um_filter_34_13</strain>
        <strain evidence="4">CG_4_9_14_3_um_filter_33_16</strain>
    </source>
</reference>
<evidence type="ECO:0000313" key="6">
    <source>
        <dbReference type="Proteomes" id="UP000228560"/>
    </source>
</evidence>
<dbReference type="Proteomes" id="UP000230646">
    <property type="component" value="Unassembled WGS sequence"/>
</dbReference>